<evidence type="ECO:0008006" key="4">
    <source>
        <dbReference type="Google" id="ProtNLM"/>
    </source>
</evidence>
<evidence type="ECO:0000313" key="3">
    <source>
        <dbReference type="Proteomes" id="UP000007797"/>
    </source>
</evidence>
<gene>
    <name evidence="2" type="ORF">DFA_03126</name>
</gene>
<keyword evidence="3" id="KW-1185">Reference proteome</keyword>
<name>F4PGP7_CACFS</name>
<evidence type="ECO:0000256" key="1">
    <source>
        <dbReference type="SAM" id="Phobius"/>
    </source>
</evidence>
<organism evidence="2 3">
    <name type="scientific">Cavenderia fasciculata</name>
    <name type="common">Slime mold</name>
    <name type="synonym">Dictyostelium fasciculatum</name>
    <dbReference type="NCBI Taxonomy" id="261658"/>
    <lineage>
        <taxon>Eukaryota</taxon>
        <taxon>Amoebozoa</taxon>
        <taxon>Evosea</taxon>
        <taxon>Eumycetozoa</taxon>
        <taxon>Dictyostelia</taxon>
        <taxon>Acytosteliales</taxon>
        <taxon>Cavenderiaceae</taxon>
        <taxon>Cavenderia</taxon>
    </lineage>
</organism>
<reference evidence="3" key="1">
    <citation type="journal article" date="2011" name="Genome Res.">
        <title>Phylogeny-wide analysis of social amoeba genomes highlights ancient origins for complex intercellular communication.</title>
        <authorList>
            <person name="Heidel A.J."/>
            <person name="Lawal H.M."/>
            <person name="Felder M."/>
            <person name="Schilde C."/>
            <person name="Helps N.R."/>
            <person name="Tunggal B."/>
            <person name="Rivero F."/>
            <person name="John U."/>
            <person name="Schleicher M."/>
            <person name="Eichinger L."/>
            <person name="Platzer M."/>
            <person name="Noegel A.A."/>
            <person name="Schaap P."/>
            <person name="Gloeckner G."/>
        </authorList>
    </citation>
    <scope>NUCLEOTIDE SEQUENCE [LARGE SCALE GENOMIC DNA]</scope>
    <source>
        <strain evidence="3">SH3</strain>
    </source>
</reference>
<dbReference type="Proteomes" id="UP000007797">
    <property type="component" value="Unassembled WGS sequence"/>
</dbReference>
<sequence length="315" mass="36733">MLEVQKVVIFADSHCYTKLFQNEEFENFVVVNIDTLTPSTDLNGFFKNERDAACLCISKNENYYKILNGHYQPLISKILATLSSLVCRTNLSLFIVFENKRKEVNQKHDFMQEIEEKQPIFKNLGRCYGMDSMWFGMDKETIKDKIYDGKQTNSFQWLDPSSSSSSRSLTNAKVILCALLFLFLGIVKVLVGTGQLGSPDLDRNLAPRYDHDKVLQIQKFFEEKERQITLFEEENQSLIKQINLLVEDHKTNYQTISRLEFENKDCKINYTKKISQLEIAVDQQISQSHKEIELLKGQIVQLKQSNKCLKEYEKY</sequence>
<dbReference type="AlphaFoldDB" id="F4PGP7"/>
<keyword evidence="1" id="KW-1133">Transmembrane helix</keyword>
<keyword evidence="1" id="KW-0812">Transmembrane</keyword>
<dbReference type="EMBL" id="GL883006">
    <property type="protein sequence ID" value="EGG24881.1"/>
    <property type="molecule type" value="Genomic_DNA"/>
</dbReference>
<accession>F4PGP7</accession>
<dbReference type="KEGG" id="dfa:DFA_03126"/>
<feature type="transmembrane region" description="Helical" evidence="1">
    <location>
        <begin position="174"/>
        <end position="191"/>
    </location>
</feature>
<dbReference type="GeneID" id="14876699"/>
<dbReference type="RefSeq" id="XP_004362732.1">
    <property type="nucleotide sequence ID" value="XM_004362675.1"/>
</dbReference>
<proteinExistence type="predicted"/>
<evidence type="ECO:0000313" key="2">
    <source>
        <dbReference type="EMBL" id="EGG24881.1"/>
    </source>
</evidence>
<keyword evidence="1" id="KW-0472">Membrane</keyword>
<protein>
    <recommendedName>
        <fullName evidence="4">Transmembrane protein</fullName>
    </recommendedName>
</protein>